<accession>X1MMR0</accession>
<dbReference type="AlphaFoldDB" id="X1MMR0"/>
<gene>
    <name evidence="2" type="ORF">S06H3_50694</name>
</gene>
<dbReference type="InterPro" id="IPR000683">
    <property type="entry name" value="Gfo/Idh/MocA-like_OxRdtase_N"/>
</dbReference>
<comment type="caution">
    <text evidence="2">The sequence shown here is derived from an EMBL/GenBank/DDBJ whole genome shotgun (WGS) entry which is preliminary data.</text>
</comment>
<protein>
    <recommendedName>
        <fullName evidence="1">Gfo/Idh/MocA-like oxidoreductase N-terminal domain-containing protein</fullName>
    </recommendedName>
</protein>
<evidence type="ECO:0000313" key="2">
    <source>
        <dbReference type="EMBL" id="GAI32583.1"/>
    </source>
</evidence>
<dbReference type="Pfam" id="PF01408">
    <property type="entry name" value="GFO_IDH_MocA"/>
    <property type="match status" value="1"/>
</dbReference>
<sequence>MKILVIGLGSMGKRRLRNLKALKEEDILAFDLREDRRKEVEEKYRIKTFANFEEAMKEKPEVFIISVPPDIHLKYQLYAAKHDIHFFTEASVVKDGLEEVIELLKQKDIVGVPSSTLRFHPAIKKIKELVDNNKIGRLCTFTYHSGQYLPD</sequence>
<reference evidence="2" key="1">
    <citation type="journal article" date="2014" name="Front. Microbiol.">
        <title>High frequency of phylogenetically diverse reductive dehalogenase-homologous genes in deep subseafloor sedimentary metagenomes.</title>
        <authorList>
            <person name="Kawai M."/>
            <person name="Futagami T."/>
            <person name="Toyoda A."/>
            <person name="Takaki Y."/>
            <person name="Nishi S."/>
            <person name="Hori S."/>
            <person name="Arai W."/>
            <person name="Tsubouchi T."/>
            <person name="Morono Y."/>
            <person name="Uchiyama I."/>
            <person name="Ito T."/>
            <person name="Fujiyama A."/>
            <person name="Inagaki F."/>
            <person name="Takami H."/>
        </authorList>
    </citation>
    <scope>NUCLEOTIDE SEQUENCE</scope>
    <source>
        <strain evidence="2">Expedition CK06-06</strain>
    </source>
</reference>
<feature type="domain" description="Gfo/Idh/MocA-like oxidoreductase N-terminal" evidence="1">
    <location>
        <begin position="1"/>
        <end position="106"/>
    </location>
</feature>
<feature type="non-terminal residue" evidence="2">
    <location>
        <position position="151"/>
    </location>
</feature>
<dbReference type="GO" id="GO:0000166">
    <property type="term" value="F:nucleotide binding"/>
    <property type="evidence" value="ECO:0007669"/>
    <property type="project" value="InterPro"/>
</dbReference>
<organism evidence="2">
    <name type="scientific">marine sediment metagenome</name>
    <dbReference type="NCBI Taxonomy" id="412755"/>
    <lineage>
        <taxon>unclassified sequences</taxon>
        <taxon>metagenomes</taxon>
        <taxon>ecological metagenomes</taxon>
    </lineage>
</organism>
<evidence type="ECO:0000259" key="1">
    <source>
        <dbReference type="Pfam" id="PF01408"/>
    </source>
</evidence>
<dbReference type="InterPro" id="IPR036291">
    <property type="entry name" value="NAD(P)-bd_dom_sf"/>
</dbReference>
<proteinExistence type="predicted"/>
<dbReference type="PANTHER" id="PTHR43377">
    <property type="entry name" value="BILIVERDIN REDUCTASE A"/>
    <property type="match status" value="1"/>
</dbReference>
<dbReference type="InterPro" id="IPR051450">
    <property type="entry name" value="Gfo/Idh/MocA_Oxidoreductases"/>
</dbReference>
<dbReference type="SUPFAM" id="SSF51735">
    <property type="entry name" value="NAD(P)-binding Rossmann-fold domains"/>
    <property type="match status" value="1"/>
</dbReference>
<dbReference type="Gene3D" id="3.40.50.720">
    <property type="entry name" value="NAD(P)-binding Rossmann-like Domain"/>
    <property type="match status" value="1"/>
</dbReference>
<dbReference type="EMBL" id="BARV01032120">
    <property type="protein sequence ID" value="GAI32583.1"/>
    <property type="molecule type" value="Genomic_DNA"/>
</dbReference>
<name>X1MMR0_9ZZZZ</name>
<dbReference type="PANTHER" id="PTHR43377:SF1">
    <property type="entry name" value="BILIVERDIN REDUCTASE A"/>
    <property type="match status" value="1"/>
</dbReference>